<dbReference type="EMBL" id="BLAL01000291">
    <property type="protein sequence ID" value="GET00778.1"/>
    <property type="molecule type" value="Genomic_DNA"/>
</dbReference>
<gene>
    <name evidence="2" type="ORF">RCL2_002722100</name>
    <name evidence="1" type="ORF">RclHR1_32460002</name>
</gene>
<reference evidence="1 3" key="1">
    <citation type="submission" date="2017-11" db="EMBL/GenBank/DDBJ databases">
        <title>The genome of Rhizophagus clarus HR1 reveals common genetic basis of auxotrophy among arbuscular mycorrhizal fungi.</title>
        <authorList>
            <person name="Kobayashi Y."/>
        </authorList>
    </citation>
    <scope>NUCLEOTIDE SEQUENCE [LARGE SCALE GENOMIC DNA]</scope>
    <source>
        <strain evidence="1 3">HR1</strain>
    </source>
</reference>
<evidence type="ECO:0000313" key="2">
    <source>
        <dbReference type="EMBL" id="GET00778.1"/>
    </source>
</evidence>
<reference evidence="2" key="2">
    <citation type="submission" date="2019-10" db="EMBL/GenBank/DDBJ databases">
        <title>Conservation and host-specific expression of non-tandemly repeated heterogenous ribosome RNA gene in arbuscular mycorrhizal fungi.</title>
        <authorList>
            <person name="Maeda T."/>
            <person name="Kobayashi Y."/>
            <person name="Nakagawa T."/>
            <person name="Ezawa T."/>
            <person name="Yamaguchi K."/>
            <person name="Bino T."/>
            <person name="Nishimoto Y."/>
            <person name="Shigenobu S."/>
            <person name="Kawaguchi M."/>
        </authorList>
    </citation>
    <scope>NUCLEOTIDE SEQUENCE</scope>
    <source>
        <strain evidence="2">HR1</strain>
    </source>
</reference>
<name>A0A2Z6R8G7_9GLOM</name>
<dbReference type="Proteomes" id="UP000615446">
    <property type="component" value="Unassembled WGS sequence"/>
</dbReference>
<evidence type="ECO:0000313" key="3">
    <source>
        <dbReference type="Proteomes" id="UP000247702"/>
    </source>
</evidence>
<organism evidence="1 3">
    <name type="scientific">Rhizophagus clarus</name>
    <dbReference type="NCBI Taxonomy" id="94130"/>
    <lineage>
        <taxon>Eukaryota</taxon>
        <taxon>Fungi</taxon>
        <taxon>Fungi incertae sedis</taxon>
        <taxon>Mucoromycota</taxon>
        <taxon>Glomeromycotina</taxon>
        <taxon>Glomeromycetes</taxon>
        <taxon>Glomerales</taxon>
        <taxon>Glomeraceae</taxon>
        <taxon>Rhizophagus</taxon>
    </lineage>
</organism>
<dbReference type="AlphaFoldDB" id="A0A2Z6R8G7"/>
<evidence type="ECO:0000313" key="1">
    <source>
        <dbReference type="EMBL" id="GBB98505.1"/>
    </source>
</evidence>
<dbReference type="OrthoDB" id="2403199at2759"/>
<sequence>MVSTPFRLQHTQFSPTLPDLTLPGHTPLYSCMSPQVFKACLKVLRKRHLYYLSQLIAPSGSHLISWPAYRSAYIAQLEDKRGRSLPHKWYLDIKAHTTLPGSHDQLSDQYVRPLLLLLLLSYFLVSLQRKRIGIGSSRLMITVLLSSANNLASNPRKIPV</sequence>
<comment type="caution">
    <text evidence="1">The sequence shown here is derived from an EMBL/GenBank/DDBJ whole genome shotgun (WGS) entry which is preliminary data.</text>
</comment>
<dbReference type="Proteomes" id="UP000247702">
    <property type="component" value="Unassembled WGS sequence"/>
</dbReference>
<protein>
    <submittedName>
        <fullName evidence="1">Uncharacterized protein</fullName>
    </submittedName>
</protein>
<accession>A0A2Z6R8G7</accession>
<dbReference type="EMBL" id="BEXD01002498">
    <property type="protein sequence ID" value="GBB98505.1"/>
    <property type="molecule type" value="Genomic_DNA"/>
</dbReference>
<keyword evidence="3" id="KW-1185">Reference proteome</keyword>
<proteinExistence type="predicted"/>